<evidence type="ECO:0000313" key="1">
    <source>
        <dbReference type="EMBL" id="VBB18102.1"/>
    </source>
</evidence>
<proteinExistence type="predicted"/>
<dbReference type="Proteomes" id="UP000594342">
    <property type="component" value="Unassembled WGS sequence"/>
</dbReference>
<keyword evidence="2" id="KW-1185">Reference proteome</keyword>
<protein>
    <submittedName>
        <fullName evidence="1">Uncharacterized protein</fullName>
    </submittedName>
</protein>
<organism evidence="1 2">
    <name type="scientific">Yasminevirus sp. GU-2018</name>
    <dbReference type="NCBI Taxonomy" id="2420051"/>
    <lineage>
        <taxon>Viruses</taxon>
        <taxon>Varidnaviria</taxon>
        <taxon>Bamfordvirae</taxon>
        <taxon>Nucleocytoviricota</taxon>
        <taxon>Megaviricetes</taxon>
        <taxon>Imitervirales</taxon>
        <taxon>Mimiviridae</taxon>
        <taxon>Klosneuvirinae</taxon>
        <taxon>Yasminevirus</taxon>
        <taxon>Yasminevirus saudimassiliense</taxon>
    </lineage>
</organism>
<comment type="caution">
    <text evidence="1">The sequence shown here is derived from an EMBL/GenBank/DDBJ whole genome shotgun (WGS) entry which is preliminary data.</text>
</comment>
<accession>A0A5K0U9H7</accession>
<evidence type="ECO:0000313" key="2">
    <source>
        <dbReference type="Proteomes" id="UP000594342"/>
    </source>
</evidence>
<name>A0A5K0U9H7_9VIRU</name>
<reference evidence="1 2" key="1">
    <citation type="submission" date="2018-10" db="EMBL/GenBank/DDBJ databases">
        <authorList>
            <consortium name="IHU Genomes"/>
        </authorList>
    </citation>
    <scope>NUCLEOTIDE SEQUENCE [LARGE SCALE GENOMIC DNA]</scope>
    <source>
        <strain evidence="1 2">A1</strain>
    </source>
</reference>
<gene>
    <name evidence="1" type="ORF">YASMINEVIRUS_565</name>
</gene>
<sequence length="99" mass="11275">MAEVHAEFAPVAGCIIDHPSRTNKDWNSLTSDQKKVAHDQYLEECKLSQPDPDCTHLINHPVKSNQARWKTLSLDAKNKNVQSTLKSAEKNAMRWKIVH</sequence>
<dbReference type="EMBL" id="UPSH01000001">
    <property type="protein sequence ID" value="VBB18102.1"/>
    <property type="molecule type" value="Genomic_DNA"/>
</dbReference>